<feature type="chain" id="PRO_5020740009" evidence="1">
    <location>
        <begin position="25"/>
        <end position="871"/>
    </location>
</feature>
<evidence type="ECO:0000313" key="4">
    <source>
        <dbReference type="Proteomes" id="UP000292884"/>
    </source>
</evidence>
<dbReference type="GO" id="GO:0004559">
    <property type="term" value="F:alpha-mannosidase activity"/>
    <property type="evidence" value="ECO:0007669"/>
    <property type="project" value="TreeGrafter"/>
</dbReference>
<dbReference type="GO" id="GO:0009313">
    <property type="term" value="P:oligosaccharide catabolic process"/>
    <property type="evidence" value="ECO:0007669"/>
    <property type="project" value="TreeGrafter"/>
</dbReference>
<organism evidence="3 4">
    <name type="scientific">Pedobacter frigiditerrae</name>
    <dbReference type="NCBI Taxonomy" id="2530452"/>
    <lineage>
        <taxon>Bacteria</taxon>
        <taxon>Pseudomonadati</taxon>
        <taxon>Bacteroidota</taxon>
        <taxon>Sphingobacteriia</taxon>
        <taxon>Sphingobacteriales</taxon>
        <taxon>Sphingobacteriaceae</taxon>
        <taxon>Pedobacter</taxon>
    </lineage>
</organism>
<comment type="caution">
    <text evidence="3">The sequence shown here is derived from an EMBL/GenBank/DDBJ whole genome shotgun (WGS) entry which is preliminary data.</text>
</comment>
<dbReference type="PANTHER" id="PTHR46017">
    <property type="entry name" value="ALPHA-MANNOSIDASE 2C1"/>
    <property type="match status" value="1"/>
</dbReference>
<dbReference type="OrthoDB" id="1049785at2"/>
<sequence length="871" mass="98190">MFQIYKVKPLVVLLLAFCSFTLKAQQKRLYLANDDHTDYMWSGNEAQYDSVFVKMIDYHLRKIDSTKNFPTNFQNRFNCDGSYWLNAYQKYRSIAQFNKLIAAIKSGHISSQLNSVVSTFGAQPAEAAIRGMYYAGQLERNYKLRFTMASSMENNTLPLGLSSLWAGSGAKYSWKGIGGYGSQLSYPSRANRQYPMHRYQGLDGTSVLMKWYAYNEKTTGSLGGYGECRFDMKSLDIPAELRKAVNVIRDLDKNSKYPYKIAGAFGYGHDNLQTFIADPFIEVAKAETNATQTVRVSNEEDFFMDFDKTYPKLPIRSVSYGNEWDLLCASMNETTAEVRRATEKLRSAEALSALVSLTQPNFADQLLPSRKLAWDALGLYWEHNWTGDGPVNNKVRGLWQVKLKENLKSYVDSLYDLGVKTLGNQLQKTKDDRFYVFNPLSFIRNDIADIPYKGTEPVKVIDVSTQLEVPSQSITKQGISYLRILAENIPSVGYKLFEIRKGAAKNYLPVATLKNGYIDHVNYKIKLTQSGVITEIVDKKANNKSLVKQIDGKYLNDLGVVDVNIGQPLQIENAGPVSVTFKAVSSHPLLHTVRLTLYALDTKIEIENSIDTNFKDNKTWAFSFNIDHPTTRHEEVGAVLTVKKESNGGHYADQIARYDWQTFNHFADLSNADHGVTISNVDCSFFKLGKSRMDSLDESSSQLQALAGGRIDKKVEDNGVLGIHDQLGQQNFNYHFALFPHQDKFNATRAMKLSLAHQNPLTAAFVTGLKGSQGNSFSLLNISDANVLLWSIKPAEEGIKNGIITRFWNMKPDLLQPTLSFNKPIIGAWKTSHIETNQFLIKPVNGKIKTVFNPHQINTYRLTSIPIIKTK</sequence>
<dbReference type="InterPro" id="IPR041147">
    <property type="entry name" value="GH38_C"/>
</dbReference>
<dbReference type="GO" id="GO:0030246">
    <property type="term" value="F:carbohydrate binding"/>
    <property type="evidence" value="ECO:0007669"/>
    <property type="project" value="InterPro"/>
</dbReference>
<dbReference type="PANTHER" id="PTHR46017:SF1">
    <property type="entry name" value="ALPHA-MANNOSIDASE 2C1"/>
    <property type="match status" value="1"/>
</dbReference>
<name>A0A4R0MR40_9SPHI</name>
<dbReference type="AlphaFoldDB" id="A0A4R0MR40"/>
<accession>A0A4R0MR40</accession>
<dbReference type="Proteomes" id="UP000292884">
    <property type="component" value="Unassembled WGS sequence"/>
</dbReference>
<dbReference type="InterPro" id="IPR011013">
    <property type="entry name" value="Gal_mutarotase_sf_dom"/>
</dbReference>
<dbReference type="EMBL" id="SJSK01000005">
    <property type="protein sequence ID" value="TCC88742.1"/>
    <property type="molecule type" value="Genomic_DNA"/>
</dbReference>
<keyword evidence="1" id="KW-0732">Signal</keyword>
<feature type="signal peptide" evidence="1">
    <location>
        <begin position="1"/>
        <end position="24"/>
    </location>
</feature>
<reference evidence="3 4" key="1">
    <citation type="submission" date="2019-02" db="EMBL/GenBank/DDBJ databases">
        <title>Pedobacter sp. RP-1-13 sp. nov., isolated from Arctic soil.</title>
        <authorList>
            <person name="Dahal R.H."/>
        </authorList>
    </citation>
    <scope>NUCLEOTIDE SEQUENCE [LARGE SCALE GENOMIC DNA]</scope>
    <source>
        <strain evidence="3 4">RP-1-13</strain>
    </source>
</reference>
<keyword evidence="3" id="KW-0378">Hydrolase</keyword>
<gene>
    <name evidence="3" type="ORF">EZ428_19095</name>
</gene>
<dbReference type="SUPFAM" id="SSF74650">
    <property type="entry name" value="Galactose mutarotase-like"/>
    <property type="match status" value="1"/>
</dbReference>
<evidence type="ECO:0000313" key="3">
    <source>
        <dbReference type="EMBL" id="TCC88742.1"/>
    </source>
</evidence>
<keyword evidence="4" id="KW-1185">Reference proteome</keyword>
<dbReference type="Pfam" id="PF17677">
    <property type="entry name" value="Glyco_hydro38C2"/>
    <property type="match status" value="1"/>
</dbReference>
<feature type="domain" description="Glycosyl hydrolases family 38 C-terminal" evidence="2">
    <location>
        <begin position="786"/>
        <end position="860"/>
    </location>
</feature>
<evidence type="ECO:0000259" key="2">
    <source>
        <dbReference type="Pfam" id="PF17677"/>
    </source>
</evidence>
<protein>
    <submittedName>
        <fullName evidence="3">Glycoside hydrolase</fullName>
    </submittedName>
</protein>
<proteinExistence type="predicted"/>
<dbReference type="RefSeq" id="WP_131554796.1">
    <property type="nucleotide sequence ID" value="NZ_SJSK01000005.1"/>
</dbReference>
<evidence type="ECO:0000256" key="1">
    <source>
        <dbReference type="SAM" id="SignalP"/>
    </source>
</evidence>